<dbReference type="GO" id="GO:0002161">
    <property type="term" value="F:aminoacyl-tRNA deacylase activity"/>
    <property type="evidence" value="ECO:0007669"/>
    <property type="project" value="InterPro"/>
</dbReference>
<evidence type="ECO:0000256" key="1">
    <source>
        <dbReference type="ARBA" id="ARBA00001947"/>
    </source>
</evidence>
<dbReference type="InterPro" id="IPR002300">
    <property type="entry name" value="aa-tRNA-synth_Ia"/>
</dbReference>
<accession>A0A9D1J8C8</accession>
<dbReference type="Gene3D" id="3.40.50.620">
    <property type="entry name" value="HUPs"/>
    <property type="match status" value="2"/>
</dbReference>
<sequence length="1039" mass="118453">MSKYKKVDSSLNFVDRELEVLKFWKDNKIFQQTMAKGDGSFTFYDGPPTANGKPHIGHVLTRSIKDLIPRFQVMKGKNVLRKAGWDTHGLPVELEVEKSLGIDGKKQIEAYGIKPFVEKCKESVWKYKHEWEELSDRVGYWADMEHPYVTYDNNYIESEWWALKTIYDKGLLYKGFKIVPYCPRCGTALSSHEVAQGYKDVREKSAVAKFQLVDRADTYFLAWTTTPWTLPSNVALCMNADYDYVTIQSGEEKYILAKELVANHFEEGSYTVLETHKGSYFEGVHYKPLYTYANAENCYYVVNDSYVTLTDGTGIVHIAPAFGEDDANVGRRYHLPLVQLVGEDGKFVEGCGNLTGVFCKAADKLILADLKQRGLLFKELMYEHSYPHCWRCDTPLIYYARKSWFIKMTAVKDRLLKANASVNWIPPTIGSGRMGNFLENVIDWGISRDRYWGTPLPVWICNKCGKVHVIGSRKELAEKCGCSENIELHRPFIDECKWDCDCGGQFVRTPEVIDCWFDSGSMPYAQFHYPFENKELFQRNFPADFISEAVDQTRGWFYTLLAVSTLLFDKAPLKNCIVLGLVGDEHGVKMSKHKGNVVDPWDSFNKQGADAVRWYFYTSSSPWLPSRFYDEAVSETQRRFLGTLWNTYAFYVLYADIDNFDPSRYTLSQCKLSLMDKWILSEVNQLVKTVDRGLSNYEITETARSIERFTDMLSNWYVRRCRERYWGSDWTEDKQAAYMTLYTVLDTLVKVSAPFVPFITESIYQNITANFFADAPRSVHLCSFPDADETLIDKKLNEAMEKVLDIVVLGRSARNAANIKNRQPLATMYVATKGKFDSEMTDIVKNELNLKQVVFVSSADEFAQYEIKPQLKTLGPKYGKLLNKIRECFANLGDKAKEVVDSVKKGGTYTFDIDGNAVVVSEQDLLISTKNKEGYSVVSDHGDTVALDVTLTDALVEEGIVREIISKIQTMRKECGFVVTDHIVVGYSADEKLSKVFENNAAEIAQSTLANAVVSANDGTFSKQWDVNGQTFTLYLTKA</sequence>
<comment type="caution">
    <text evidence="18">The sequence shown here is derived from an EMBL/GenBank/DDBJ whole genome shotgun (WGS) entry which is preliminary data.</text>
</comment>
<dbReference type="HAMAP" id="MF_02003">
    <property type="entry name" value="Ile_tRNA_synth_type2"/>
    <property type="match status" value="1"/>
</dbReference>
<evidence type="ECO:0000256" key="9">
    <source>
        <dbReference type="ARBA" id="ARBA00022833"/>
    </source>
</evidence>
<dbReference type="PANTHER" id="PTHR42780">
    <property type="entry name" value="SOLEUCYL-TRNA SYNTHETASE"/>
    <property type="match status" value="1"/>
</dbReference>
<keyword evidence="7 15" id="KW-0479">Metal-binding</keyword>
<dbReference type="Pfam" id="PF08264">
    <property type="entry name" value="Anticodon_1"/>
    <property type="match status" value="1"/>
</dbReference>
<evidence type="ECO:0000256" key="6">
    <source>
        <dbReference type="ARBA" id="ARBA00022598"/>
    </source>
</evidence>
<keyword evidence="11 15" id="KW-0648">Protein biosynthesis</keyword>
<evidence type="ECO:0000256" key="11">
    <source>
        <dbReference type="ARBA" id="ARBA00022917"/>
    </source>
</evidence>
<dbReference type="FunFam" id="3.40.50.620:FF:000075">
    <property type="entry name" value="Isoleucine--tRNA ligase"/>
    <property type="match status" value="1"/>
</dbReference>
<dbReference type="GO" id="GO:0005524">
    <property type="term" value="F:ATP binding"/>
    <property type="evidence" value="ECO:0007669"/>
    <property type="project" value="UniProtKB-UniRule"/>
</dbReference>
<dbReference type="CDD" id="cd07961">
    <property type="entry name" value="Anticodon_Ia_Ile_ABEc"/>
    <property type="match status" value="1"/>
</dbReference>
<comment type="subunit">
    <text evidence="4 15">Monomer.</text>
</comment>
<dbReference type="AlphaFoldDB" id="A0A9D1J8C8"/>
<feature type="short sequence motif" description="'KMSKS' region" evidence="15">
    <location>
        <begin position="589"/>
        <end position="593"/>
    </location>
</feature>
<evidence type="ECO:0000259" key="17">
    <source>
        <dbReference type="Pfam" id="PF08264"/>
    </source>
</evidence>
<comment type="similarity">
    <text evidence="3 15">Belongs to the class-I aminoacyl-tRNA synthetase family. IleS type 2 subfamily.</text>
</comment>
<dbReference type="GO" id="GO:0000049">
    <property type="term" value="F:tRNA binding"/>
    <property type="evidence" value="ECO:0007669"/>
    <property type="project" value="InterPro"/>
</dbReference>
<dbReference type="GO" id="GO:0006428">
    <property type="term" value="P:isoleucyl-tRNA aminoacylation"/>
    <property type="evidence" value="ECO:0007669"/>
    <property type="project" value="UniProtKB-UniRule"/>
</dbReference>
<dbReference type="PRINTS" id="PR00984">
    <property type="entry name" value="TRNASYNTHILE"/>
</dbReference>
<dbReference type="GO" id="GO:0004822">
    <property type="term" value="F:isoleucine-tRNA ligase activity"/>
    <property type="evidence" value="ECO:0007669"/>
    <property type="project" value="UniProtKB-UniRule"/>
</dbReference>
<evidence type="ECO:0000256" key="4">
    <source>
        <dbReference type="ARBA" id="ARBA00011245"/>
    </source>
</evidence>
<keyword evidence="12 15" id="KW-0030">Aminoacyl-tRNA synthetase</keyword>
<evidence type="ECO:0000256" key="13">
    <source>
        <dbReference type="ARBA" id="ARBA00025217"/>
    </source>
</evidence>
<dbReference type="InterPro" id="IPR023586">
    <property type="entry name" value="Ile-tRNA-ligase_type2"/>
</dbReference>
<gene>
    <name evidence="15" type="primary">ileS</name>
    <name evidence="18" type="ORF">IAC95_02550</name>
</gene>
<dbReference type="CDD" id="cd00818">
    <property type="entry name" value="IleRS_core"/>
    <property type="match status" value="1"/>
</dbReference>
<dbReference type="EC" id="6.1.1.5" evidence="15"/>
<dbReference type="InterPro" id="IPR001412">
    <property type="entry name" value="aa-tRNA-synth_I_CS"/>
</dbReference>
<reference evidence="18" key="1">
    <citation type="submission" date="2020-10" db="EMBL/GenBank/DDBJ databases">
        <authorList>
            <person name="Gilroy R."/>
        </authorList>
    </citation>
    <scope>NUCLEOTIDE SEQUENCE</scope>
    <source>
        <strain evidence="18">CHK121-14286</strain>
    </source>
</reference>
<keyword evidence="10 15" id="KW-0067">ATP-binding</keyword>
<evidence type="ECO:0000256" key="14">
    <source>
        <dbReference type="ARBA" id="ARBA00048359"/>
    </source>
</evidence>
<dbReference type="NCBIfam" id="TIGR00392">
    <property type="entry name" value="ileS"/>
    <property type="match status" value="1"/>
</dbReference>
<comment type="subcellular location">
    <subcellularLocation>
        <location evidence="2 15">Cytoplasm</location>
    </subcellularLocation>
</comment>
<dbReference type="EMBL" id="DVHL01000020">
    <property type="protein sequence ID" value="HIR65752.1"/>
    <property type="molecule type" value="Genomic_DNA"/>
</dbReference>
<dbReference type="FunFam" id="3.40.50.620:FF:000063">
    <property type="entry name" value="Isoleucine--tRNA ligase"/>
    <property type="match status" value="1"/>
</dbReference>
<comment type="cofactor">
    <cofactor evidence="1 15">
        <name>Zn(2+)</name>
        <dbReference type="ChEBI" id="CHEBI:29105"/>
    </cofactor>
</comment>
<evidence type="ECO:0000256" key="15">
    <source>
        <dbReference type="HAMAP-Rule" id="MF_02003"/>
    </source>
</evidence>
<dbReference type="Pfam" id="PF00133">
    <property type="entry name" value="tRNA-synt_1"/>
    <property type="match status" value="1"/>
</dbReference>
<organism evidence="18 19">
    <name type="scientific">Candidatus Fimimonas gallinarum</name>
    <dbReference type="NCBI Taxonomy" id="2840821"/>
    <lineage>
        <taxon>Bacteria</taxon>
        <taxon>Pseudomonadati</taxon>
        <taxon>Myxococcota</taxon>
        <taxon>Myxococcia</taxon>
        <taxon>Myxococcales</taxon>
        <taxon>Cystobacterineae</taxon>
        <taxon>Myxococcaceae</taxon>
        <taxon>Myxococcaceae incertae sedis</taxon>
        <taxon>Candidatus Fimimonas</taxon>
    </lineage>
</organism>
<dbReference type="SUPFAM" id="SSF50677">
    <property type="entry name" value="ValRS/IleRS/LeuRS editing domain"/>
    <property type="match status" value="1"/>
</dbReference>
<feature type="domain" description="Methionyl/Valyl/Leucyl/Isoleucyl-tRNA synthetase anticodon-binding" evidence="17">
    <location>
        <begin position="676"/>
        <end position="826"/>
    </location>
</feature>
<feature type="short sequence motif" description="'HIGH' region" evidence="15">
    <location>
        <begin position="48"/>
        <end position="58"/>
    </location>
</feature>
<comment type="function">
    <text evidence="13 15">Catalyzes the attachment of isoleucine to tRNA(Ile). As IleRS can inadvertently accommodate and process structurally similar amino acids such as valine, to avoid such errors it has two additional distinct tRNA(Ile)-dependent editing activities. One activity is designated as 'pretransfer' editing and involves the hydrolysis of activated Val-AMP. The other activity is designated 'posttransfer' editing and involves deacylation of mischarged Val-tRNA(Ile).</text>
</comment>
<comment type="catalytic activity">
    <reaction evidence="14 15">
        <text>tRNA(Ile) + L-isoleucine + ATP = L-isoleucyl-tRNA(Ile) + AMP + diphosphate</text>
        <dbReference type="Rhea" id="RHEA:11060"/>
        <dbReference type="Rhea" id="RHEA-COMP:9666"/>
        <dbReference type="Rhea" id="RHEA-COMP:9695"/>
        <dbReference type="ChEBI" id="CHEBI:30616"/>
        <dbReference type="ChEBI" id="CHEBI:33019"/>
        <dbReference type="ChEBI" id="CHEBI:58045"/>
        <dbReference type="ChEBI" id="CHEBI:78442"/>
        <dbReference type="ChEBI" id="CHEBI:78528"/>
        <dbReference type="ChEBI" id="CHEBI:456215"/>
        <dbReference type="EC" id="6.1.1.5"/>
    </reaction>
</comment>
<feature type="domain" description="Aminoacyl-tRNA synthetase class Ia" evidence="16">
    <location>
        <begin position="20"/>
        <end position="620"/>
    </location>
</feature>
<dbReference type="InterPro" id="IPR009080">
    <property type="entry name" value="tRNAsynth_Ia_anticodon-bd"/>
</dbReference>
<evidence type="ECO:0000256" key="10">
    <source>
        <dbReference type="ARBA" id="ARBA00022840"/>
    </source>
</evidence>
<protein>
    <recommendedName>
        <fullName evidence="15">Isoleucine--tRNA ligase</fullName>
        <ecNumber evidence="15">6.1.1.5</ecNumber>
    </recommendedName>
    <alternativeName>
        <fullName evidence="15">Isoleucyl-tRNA synthetase</fullName>
        <shortName evidence="15">IleRS</shortName>
    </alternativeName>
</protein>
<keyword evidence="5 15" id="KW-0963">Cytoplasm</keyword>
<dbReference type="InterPro" id="IPR009008">
    <property type="entry name" value="Val/Leu/Ile-tRNA-synth_edit"/>
</dbReference>
<dbReference type="Pfam" id="PF19302">
    <property type="entry name" value="DUF5915"/>
    <property type="match status" value="1"/>
</dbReference>
<dbReference type="InterPro" id="IPR002301">
    <property type="entry name" value="Ile-tRNA-ligase"/>
</dbReference>
<dbReference type="InterPro" id="IPR014729">
    <property type="entry name" value="Rossmann-like_a/b/a_fold"/>
</dbReference>
<evidence type="ECO:0000259" key="16">
    <source>
        <dbReference type="Pfam" id="PF00133"/>
    </source>
</evidence>
<reference evidence="18" key="2">
    <citation type="journal article" date="2021" name="PeerJ">
        <title>Extensive microbial diversity within the chicken gut microbiome revealed by metagenomics and culture.</title>
        <authorList>
            <person name="Gilroy R."/>
            <person name="Ravi A."/>
            <person name="Getino M."/>
            <person name="Pursley I."/>
            <person name="Horton D.L."/>
            <person name="Alikhan N.F."/>
            <person name="Baker D."/>
            <person name="Gharbi K."/>
            <person name="Hall N."/>
            <person name="Watson M."/>
            <person name="Adriaenssens E.M."/>
            <person name="Foster-Nyarko E."/>
            <person name="Jarju S."/>
            <person name="Secka A."/>
            <person name="Antonio M."/>
            <person name="Oren A."/>
            <person name="Chaudhuri R.R."/>
            <person name="La Ragione R."/>
            <person name="Hildebrand F."/>
            <person name="Pallen M.J."/>
        </authorList>
    </citation>
    <scope>NUCLEOTIDE SEQUENCE</scope>
    <source>
        <strain evidence="18">CHK121-14286</strain>
    </source>
</reference>
<name>A0A9D1J8C8_9BACT</name>
<evidence type="ECO:0000313" key="19">
    <source>
        <dbReference type="Proteomes" id="UP000824200"/>
    </source>
</evidence>
<dbReference type="SUPFAM" id="SSF47323">
    <property type="entry name" value="Anticodon-binding domain of a subclass of class I aminoacyl-tRNA synthetases"/>
    <property type="match status" value="1"/>
</dbReference>
<dbReference type="Gene3D" id="1.10.730.10">
    <property type="entry name" value="Isoleucyl-tRNA Synthetase, Domain 1"/>
    <property type="match status" value="1"/>
</dbReference>
<feature type="binding site" evidence="15">
    <location>
        <position position="592"/>
    </location>
    <ligand>
        <name>ATP</name>
        <dbReference type="ChEBI" id="CHEBI:30616"/>
    </ligand>
</feature>
<evidence type="ECO:0000256" key="7">
    <source>
        <dbReference type="ARBA" id="ARBA00022723"/>
    </source>
</evidence>
<keyword evidence="6 15" id="KW-0436">Ligase</keyword>
<dbReference type="InterPro" id="IPR013155">
    <property type="entry name" value="M/V/L/I-tRNA-synth_anticd-bd"/>
</dbReference>
<proteinExistence type="inferred from homology"/>
<evidence type="ECO:0000256" key="5">
    <source>
        <dbReference type="ARBA" id="ARBA00022490"/>
    </source>
</evidence>
<keyword evidence="9 15" id="KW-0862">Zinc</keyword>
<evidence type="ECO:0000313" key="18">
    <source>
        <dbReference type="EMBL" id="HIR65752.1"/>
    </source>
</evidence>
<dbReference type="InterPro" id="IPR033709">
    <property type="entry name" value="Anticodon_Ile_ABEc"/>
</dbReference>
<evidence type="ECO:0000256" key="12">
    <source>
        <dbReference type="ARBA" id="ARBA00023146"/>
    </source>
</evidence>
<dbReference type="Proteomes" id="UP000824200">
    <property type="component" value="Unassembled WGS sequence"/>
</dbReference>
<dbReference type="PANTHER" id="PTHR42780:SF1">
    <property type="entry name" value="ISOLEUCINE--TRNA LIGASE, CYTOPLASMIC"/>
    <property type="match status" value="1"/>
</dbReference>
<evidence type="ECO:0000256" key="3">
    <source>
        <dbReference type="ARBA" id="ARBA00007078"/>
    </source>
</evidence>
<dbReference type="PROSITE" id="PS00178">
    <property type="entry name" value="AA_TRNA_LIGASE_I"/>
    <property type="match status" value="1"/>
</dbReference>
<evidence type="ECO:0000256" key="2">
    <source>
        <dbReference type="ARBA" id="ARBA00004496"/>
    </source>
</evidence>
<dbReference type="GO" id="GO:0005737">
    <property type="term" value="C:cytoplasm"/>
    <property type="evidence" value="ECO:0007669"/>
    <property type="project" value="UniProtKB-SubCell"/>
</dbReference>
<comment type="domain">
    <text evidence="15">IleRS has two distinct active sites: one for aminoacylation and one for editing. The misactivated valine is translocated from the active site to the editing site, which sterically excludes the correctly activated isoleucine. The single editing site contains two valyl binding pockets, one specific for each substrate (Val-AMP or Val-tRNA(Ile)).</text>
</comment>
<evidence type="ECO:0000256" key="8">
    <source>
        <dbReference type="ARBA" id="ARBA00022741"/>
    </source>
</evidence>
<keyword evidence="8 15" id="KW-0547">Nucleotide-binding</keyword>
<dbReference type="SUPFAM" id="SSF52374">
    <property type="entry name" value="Nucleotidylyl transferase"/>
    <property type="match status" value="1"/>
</dbReference>
<dbReference type="GO" id="GO:0008270">
    <property type="term" value="F:zinc ion binding"/>
    <property type="evidence" value="ECO:0007669"/>
    <property type="project" value="UniProtKB-UniRule"/>
</dbReference>